<protein>
    <submittedName>
        <fullName evidence="8">rRNA-processing protein EBP2-like</fullName>
    </submittedName>
</protein>
<dbReference type="AlphaFoldDB" id="A0A8J5N130"/>
<feature type="compositionally biased region" description="Basic residues" evidence="7">
    <location>
        <begin position="275"/>
        <end position="285"/>
    </location>
</feature>
<comment type="caution">
    <text evidence="8">The sequence shown here is derived from an EMBL/GenBank/DDBJ whole genome shotgun (WGS) entry which is preliminary data.</text>
</comment>
<dbReference type="GO" id="GO:0042273">
    <property type="term" value="P:ribosomal large subunit biogenesis"/>
    <property type="evidence" value="ECO:0007669"/>
    <property type="project" value="TreeGrafter"/>
</dbReference>
<dbReference type="PANTHER" id="PTHR13028:SF0">
    <property type="entry name" value="RRNA-PROCESSING PROTEIN EBP2-RELATED"/>
    <property type="match status" value="1"/>
</dbReference>
<feature type="compositionally biased region" description="Basic residues" evidence="7">
    <location>
        <begin position="304"/>
        <end position="325"/>
    </location>
</feature>
<dbReference type="Pfam" id="PF05890">
    <property type="entry name" value="Ebp2"/>
    <property type="match status" value="1"/>
</dbReference>
<dbReference type="GO" id="GO:0034399">
    <property type="term" value="C:nuclear periphery"/>
    <property type="evidence" value="ECO:0007669"/>
    <property type="project" value="TreeGrafter"/>
</dbReference>
<reference evidence="8" key="1">
    <citation type="journal article" date="2021" name="Sci. Adv.">
        <title>The American lobster genome reveals insights on longevity, neural, and immune adaptations.</title>
        <authorList>
            <person name="Polinski J.M."/>
            <person name="Zimin A.V."/>
            <person name="Clark K.F."/>
            <person name="Kohn A.B."/>
            <person name="Sadowski N."/>
            <person name="Timp W."/>
            <person name="Ptitsyn A."/>
            <person name="Khanna P."/>
            <person name="Romanova D.Y."/>
            <person name="Williams P."/>
            <person name="Greenwood S.J."/>
            <person name="Moroz L.L."/>
            <person name="Walt D.R."/>
            <person name="Bodnar A.G."/>
        </authorList>
    </citation>
    <scope>NUCLEOTIDE SEQUENCE</scope>
    <source>
        <strain evidence="8">GMGI-L3</strain>
    </source>
</reference>
<name>A0A8J5N130_HOMAM</name>
<evidence type="ECO:0000256" key="6">
    <source>
        <dbReference type="ARBA" id="ARBA00023242"/>
    </source>
</evidence>
<evidence type="ECO:0000256" key="7">
    <source>
        <dbReference type="SAM" id="MobiDB-lite"/>
    </source>
</evidence>
<keyword evidence="4" id="KW-0690">Ribosome biogenesis</keyword>
<dbReference type="GO" id="GO:0006364">
    <property type="term" value="P:rRNA processing"/>
    <property type="evidence" value="ECO:0007669"/>
    <property type="project" value="TreeGrafter"/>
</dbReference>
<dbReference type="GO" id="GO:0005730">
    <property type="term" value="C:nucleolus"/>
    <property type="evidence" value="ECO:0007669"/>
    <property type="project" value="UniProtKB-SubCell"/>
</dbReference>
<evidence type="ECO:0000256" key="1">
    <source>
        <dbReference type="ARBA" id="ARBA00003387"/>
    </source>
</evidence>
<comment type="subcellular location">
    <subcellularLocation>
        <location evidence="2">Nucleus</location>
        <location evidence="2">Nucleolus</location>
    </subcellularLocation>
</comment>
<evidence type="ECO:0000313" key="8">
    <source>
        <dbReference type="EMBL" id="KAG7170797.1"/>
    </source>
</evidence>
<keyword evidence="5" id="KW-0175">Coiled coil</keyword>
<feature type="compositionally biased region" description="Basic residues" evidence="7">
    <location>
        <begin position="251"/>
        <end position="267"/>
    </location>
</feature>
<evidence type="ECO:0000256" key="3">
    <source>
        <dbReference type="ARBA" id="ARBA00007336"/>
    </source>
</evidence>
<keyword evidence="6" id="KW-0539">Nucleus</keyword>
<dbReference type="Proteomes" id="UP000747542">
    <property type="component" value="Unassembled WGS sequence"/>
</dbReference>
<feature type="region of interest" description="Disordered" evidence="7">
    <location>
        <begin position="237"/>
        <end position="325"/>
    </location>
</feature>
<feature type="region of interest" description="Disordered" evidence="7">
    <location>
        <begin position="1"/>
        <end position="29"/>
    </location>
</feature>
<evidence type="ECO:0000256" key="2">
    <source>
        <dbReference type="ARBA" id="ARBA00004604"/>
    </source>
</evidence>
<evidence type="ECO:0000256" key="5">
    <source>
        <dbReference type="ARBA" id="ARBA00023054"/>
    </source>
</evidence>
<comment type="similarity">
    <text evidence="3">Belongs to the EBP2 family.</text>
</comment>
<sequence length="325" mass="37718">MSPESEAESSEYEYSDIDEREAMEDDSDAELQEAFARGELKPGLHVVEEKVVKEYKNDVNGLKQKIEEFQLTVPWVERFDVTNELAAMAPELDAEITEHAQTREKRMKSQFKNFTLENDPIHNDFKREMTFYRQAQAAVMEGFERLQSLNQPTLRPSDYFAQMAKSDEHMQKVRRRLMNKQIGQQISQRVKKIREIKKYGKKVQIEAEQQKHKNKKEMLEKIKKFRKGKADTIDFLEDKGPLRGGGAKTKTQLKKGTKRVTGKRVMKDKKYGFGGKKRNIKRNTAKSHANDSNMPAMKRPGASNKKRGQKPKGNRNKKSKSKSKF</sequence>
<dbReference type="GO" id="GO:0030687">
    <property type="term" value="C:preribosome, large subunit precursor"/>
    <property type="evidence" value="ECO:0007669"/>
    <property type="project" value="TreeGrafter"/>
</dbReference>
<accession>A0A8J5N130</accession>
<organism evidence="8 9">
    <name type="scientific">Homarus americanus</name>
    <name type="common">American lobster</name>
    <dbReference type="NCBI Taxonomy" id="6706"/>
    <lineage>
        <taxon>Eukaryota</taxon>
        <taxon>Metazoa</taxon>
        <taxon>Ecdysozoa</taxon>
        <taxon>Arthropoda</taxon>
        <taxon>Crustacea</taxon>
        <taxon>Multicrustacea</taxon>
        <taxon>Malacostraca</taxon>
        <taxon>Eumalacostraca</taxon>
        <taxon>Eucarida</taxon>
        <taxon>Decapoda</taxon>
        <taxon>Pleocyemata</taxon>
        <taxon>Astacidea</taxon>
        <taxon>Nephropoidea</taxon>
        <taxon>Nephropidae</taxon>
        <taxon>Homarus</taxon>
    </lineage>
</organism>
<dbReference type="OrthoDB" id="443772at2759"/>
<keyword evidence="9" id="KW-1185">Reference proteome</keyword>
<dbReference type="PANTHER" id="PTHR13028">
    <property type="entry name" value="RRNA PROCESSING PROTEIN EBNA1-BINDING PROTEIN-RELATED"/>
    <property type="match status" value="1"/>
</dbReference>
<evidence type="ECO:0000313" key="9">
    <source>
        <dbReference type="Proteomes" id="UP000747542"/>
    </source>
</evidence>
<dbReference type="EMBL" id="JAHLQT010013493">
    <property type="protein sequence ID" value="KAG7170797.1"/>
    <property type="molecule type" value="Genomic_DNA"/>
</dbReference>
<dbReference type="InterPro" id="IPR008610">
    <property type="entry name" value="Ebp2"/>
</dbReference>
<evidence type="ECO:0000256" key="4">
    <source>
        <dbReference type="ARBA" id="ARBA00022517"/>
    </source>
</evidence>
<comment type="function">
    <text evidence="1">Required for the processing of the 27S pre-rRNA.</text>
</comment>
<gene>
    <name evidence="8" type="ORF">Hamer_G021175</name>
</gene>
<proteinExistence type="inferred from homology"/>